<gene>
    <name evidence="2" type="ORF">GCM10009720_02020</name>
</gene>
<dbReference type="Proteomes" id="UP001501461">
    <property type="component" value="Unassembled WGS sequence"/>
</dbReference>
<proteinExistence type="predicted"/>
<comment type="caution">
    <text evidence="2">The sequence shown here is derived from an EMBL/GenBank/DDBJ whole genome shotgun (WGS) entry which is preliminary data.</text>
</comment>
<sequence>MSRLHGSNLSSTLHFVCRVQEIRQEHFQVETPEKPVRGSVHDPPEYERYGRIPTPRADRSQKDQQTSARSDPTA</sequence>
<evidence type="ECO:0000313" key="2">
    <source>
        <dbReference type="EMBL" id="GAA2025961.1"/>
    </source>
</evidence>
<feature type="compositionally biased region" description="Basic and acidic residues" evidence="1">
    <location>
        <begin position="26"/>
        <end position="62"/>
    </location>
</feature>
<evidence type="ECO:0000256" key="1">
    <source>
        <dbReference type="SAM" id="MobiDB-lite"/>
    </source>
</evidence>
<name>A0ABP5FG46_9MICC</name>
<evidence type="ECO:0000313" key="3">
    <source>
        <dbReference type="Proteomes" id="UP001501461"/>
    </source>
</evidence>
<feature type="compositionally biased region" description="Polar residues" evidence="1">
    <location>
        <begin position="63"/>
        <end position="74"/>
    </location>
</feature>
<protein>
    <submittedName>
        <fullName evidence="2">Uncharacterized protein</fullName>
    </submittedName>
</protein>
<feature type="region of interest" description="Disordered" evidence="1">
    <location>
        <begin position="26"/>
        <end position="74"/>
    </location>
</feature>
<reference evidence="3" key="1">
    <citation type="journal article" date="2019" name="Int. J. Syst. Evol. Microbiol.">
        <title>The Global Catalogue of Microorganisms (GCM) 10K type strain sequencing project: providing services to taxonomists for standard genome sequencing and annotation.</title>
        <authorList>
            <consortium name="The Broad Institute Genomics Platform"/>
            <consortium name="The Broad Institute Genome Sequencing Center for Infectious Disease"/>
            <person name="Wu L."/>
            <person name="Ma J."/>
        </authorList>
    </citation>
    <scope>NUCLEOTIDE SEQUENCE [LARGE SCALE GENOMIC DNA]</scope>
    <source>
        <strain evidence="3">JCM 13595</strain>
    </source>
</reference>
<organism evidence="2 3">
    <name type="scientific">Yaniella flava</name>
    <dbReference type="NCBI Taxonomy" id="287930"/>
    <lineage>
        <taxon>Bacteria</taxon>
        <taxon>Bacillati</taxon>
        <taxon>Actinomycetota</taxon>
        <taxon>Actinomycetes</taxon>
        <taxon>Micrococcales</taxon>
        <taxon>Micrococcaceae</taxon>
        <taxon>Yaniella</taxon>
    </lineage>
</organism>
<accession>A0ABP5FG46</accession>
<keyword evidence="3" id="KW-1185">Reference proteome</keyword>
<dbReference type="EMBL" id="BAAAMN010000005">
    <property type="protein sequence ID" value="GAA2025961.1"/>
    <property type="molecule type" value="Genomic_DNA"/>
</dbReference>